<feature type="transmembrane region" description="Helical" evidence="7">
    <location>
        <begin position="123"/>
        <end position="150"/>
    </location>
</feature>
<evidence type="ECO:0000256" key="2">
    <source>
        <dbReference type="ARBA" id="ARBA00022692"/>
    </source>
</evidence>
<dbReference type="InterPro" id="IPR049326">
    <property type="entry name" value="Rhodopsin_dom_fungi"/>
</dbReference>
<keyword evidence="2 7" id="KW-0812">Transmembrane</keyword>
<dbReference type="PANTHER" id="PTHR33048">
    <property type="entry name" value="PTH11-LIKE INTEGRAL MEMBRANE PROTEIN (AFU_ORTHOLOGUE AFUA_5G11245)"/>
    <property type="match status" value="1"/>
</dbReference>
<dbReference type="EMBL" id="KN846951">
    <property type="protein sequence ID" value="KIV87683.1"/>
    <property type="molecule type" value="Genomic_DNA"/>
</dbReference>
<feature type="transmembrane region" description="Helical" evidence="7">
    <location>
        <begin position="170"/>
        <end position="192"/>
    </location>
</feature>
<dbReference type="AlphaFoldDB" id="A0A0D1ZLK9"/>
<evidence type="ECO:0000256" key="7">
    <source>
        <dbReference type="SAM" id="Phobius"/>
    </source>
</evidence>
<accession>A0A0D1ZLK9</accession>
<comment type="similarity">
    <text evidence="5">Belongs to the SAT4 family.</text>
</comment>
<sequence>MLTSTDAVLVATSIVLAVSTIVSVSVQLDRQYKTAGRLNASKWFLVASAFFSLIMTSLVCAAAAKGLGASISAAEFASRVALQKLLIAAFPPYFLCNMFIKHAWLTFYYGLARTRLQRYFTHFMQFVAAGFGISSVLVILLQCVPLSHVWTKHLIPPTEDGAKCIDLINFFYANSIIMIVNDTVMYLMPVFMLQDVDMLRGHRWGIYTLFGVGGVVVLASILRLLAVHQLAEGHHFSQSYALVFLWAAVENHVGICAACGGALKQKSMTAYDNIRRSYCSIRHKSYPTPSLVTRSQNTEDRSFYERTDSLPTPSLGVDSKDAGMRMELYNLQPVETQTAV</sequence>
<keyword evidence="4 7" id="KW-0472">Membrane</keyword>
<dbReference type="HOGENOM" id="CLU_064765_0_0_1"/>
<keyword evidence="3 7" id="KW-1133">Transmembrane helix</keyword>
<feature type="compositionally biased region" description="Basic and acidic residues" evidence="6">
    <location>
        <begin position="297"/>
        <end position="308"/>
    </location>
</feature>
<evidence type="ECO:0000259" key="8">
    <source>
        <dbReference type="Pfam" id="PF20684"/>
    </source>
</evidence>
<dbReference type="PANTHER" id="PTHR33048:SF131">
    <property type="entry name" value="INTEGRAL MEMBRANE PROTEIN"/>
    <property type="match status" value="1"/>
</dbReference>
<feature type="transmembrane region" description="Helical" evidence="7">
    <location>
        <begin position="204"/>
        <end position="227"/>
    </location>
</feature>
<evidence type="ECO:0000256" key="1">
    <source>
        <dbReference type="ARBA" id="ARBA00004141"/>
    </source>
</evidence>
<evidence type="ECO:0000256" key="4">
    <source>
        <dbReference type="ARBA" id="ARBA00023136"/>
    </source>
</evidence>
<evidence type="ECO:0000256" key="6">
    <source>
        <dbReference type="SAM" id="MobiDB-lite"/>
    </source>
</evidence>
<evidence type="ECO:0000256" key="3">
    <source>
        <dbReference type="ARBA" id="ARBA00022989"/>
    </source>
</evidence>
<name>A0A0D1ZLK9_9EURO</name>
<reference evidence="9 10" key="1">
    <citation type="submission" date="2015-01" db="EMBL/GenBank/DDBJ databases">
        <title>The Genome Sequence of Exophiala sideris CBS121828.</title>
        <authorList>
            <consortium name="The Broad Institute Genomics Platform"/>
            <person name="Cuomo C."/>
            <person name="de Hoog S."/>
            <person name="Gorbushina A."/>
            <person name="Stielow B."/>
            <person name="Teixiera M."/>
            <person name="Abouelleil A."/>
            <person name="Chapman S.B."/>
            <person name="Priest M."/>
            <person name="Young S.K."/>
            <person name="Wortman J."/>
            <person name="Nusbaum C."/>
            <person name="Birren B."/>
        </authorList>
    </citation>
    <scope>NUCLEOTIDE SEQUENCE [LARGE SCALE GENOMIC DNA]</scope>
    <source>
        <strain evidence="9 10">CBS 121828</strain>
    </source>
</reference>
<gene>
    <name evidence="9" type="ORF">PV11_03214</name>
</gene>
<dbReference type="Pfam" id="PF20684">
    <property type="entry name" value="Fung_rhodopsin"/>
    <property type="match status" value="1"/>
</dbReference>
<dbReference type="GO" id="GO:0016020">
    <property type="term" value="C:membrane"/>
    <property type="evidence" value="ECO:0007669"/>
    <property type="project" value="UniProtKB-SubCell"/>
</dbReference>
<feature type="transmembrane region" description="Helical" evidence="7">
    <location>
        <begin position="239"/>
        <end position="263"/>
    </location>
</feature>
<feature type="region of interest" description="Disordered" evidence="6">
    <location>
        <begin position="292"/>
        <end position="316"/>
    </location>
</feature>
<feature type="domain" description="Rhodopsin" evidence="8">
    <location>
        <begin position="32"/>
        <end position="264"/>
    </location>
</feature>
<comment type="subcellular location">
    <subcellularLocation>
        <location evidence="1">Membrane</location>
        <topology evidence="1">Multi-pass membrane protein</topology>
    </subcellularLocation>
</comment>
<protein>
    <recommendedName>
        <fullName evidence="8">Rhodopsin domain-containing protein</fullName>
    </recommendedName>
</protein>
<dbReference type="Proteomes" id="UP000053599">
    <property type="component" value="Unassembled WGS sequence"/>
</dbReference>
<organism evidence="9 10">
    <name type="scientific">Exophiala sideris</name>
    <dbReference type="NCBI Taxonomy" id="1016849"/>
    <lineage>
        <taxon>Eukaryota</taxon>
        <taxon>Fungi</taxon>
        <taxon>Dikarya</taxon>
        <taxon>Ascomycota</taxon>
        <taxon>Pezizomycotina</taxon>
        <taxon>Eurotiomycetes</taxon>
        <taxon>Chaetothyriomycetidae</taxon>
        <taxon>Chaetothyriales</taxon>
        <taxon>Herpotrichiellaceae</taxon>
        <taxon>Exophiala</taxon>
    </lineage>
</organism>
<dbReference type="InterPro" id="IPR052337">
    <property type="entry name" value="SAT4-like"/>
</dbReference>
<feature type="transmembrane region" description="Helical" evidence="7">
    <location>
        <begin position="6"/>
        <end position="28"/>
    </location>
</feature>
<proteinExistence type="inferred from homology"/>
<evidence type="ECO:0000313" key="9">
    <source>
        <dbReference type="EMBL" id="KIV87683.1"/>
    </source>
</evidence>
<evidence type="ECO:0000256" key="5">
    <source>
        <dbReference type="ARBA" id="ARBA00038359"/>
    </source>
</evidence>
<dbReference type="OrthoDB" id="4108299at2759"/>
<feature type="transmembrane region" description="Helical" evidence="7">
    <location>
        <begin position="85"/>
        <end position="111"/>
    </location>
</feature>
<evidence type="ECO:0000313" key="10">
    <source>
        <dbReference type="Proteomes" id="UP000053599"/>
    </source>
</evidence>
<feature type="transmembrane region" description="Helical" evidence="7">
    <location>
        <begin position="40"/>
        <end position="65"/>
    </location>
</feature>